<keyword evidence="1" id="KW-0472">Membrane</keyword>
<protein>
    <submittedName>
        <fullName evidence="2">Uncharacterized protein</fullName>
    </submittedName>
</protein>
<keyword evidence="3" id="KW-1185">Reference proteome</keyword>
<dbReference type="OrthoDB" id="2042238at2"/>
<feature type="transmembrane region" description="Helical" evidence="1">
    <location>
        <begin position="194"/>
        <end position="213"/>
    </location>
</feature>
<name>A0A4R7FQ22_9MICO</name>
<reference evidence="2 3" key="1">
    <citation type="submission" date="2019-03" db="EMBL/GenBank/DDBJ databases">
        <title>Genomic Encyclopedia of Archaeal and Bacterial Type Strains, Phase II (KMG-II): from individual species to whole genera.</title>
        <authorList>
            <person name="Goeker M."/>
        </authorList>
    </citation>
    <scope>NUCLEOTIDE SEQUENCE [LARGE SCALE GENOMIC DNA]</scope>
    <source>
        <strain evidence="2 3">DSM 24782</strain>
    </source>
</reference>
<feature type="transmembrane region" description="Helical" evidence="1">
    <location>
        <begin position="77"/>
        <end position="96"/>
    </location>
</feature>
<evidence type="ECO:0000256" key="1">
    <source>
        <dbReference type="SAM" id="Phobius"/>
    </source>
</evidence>
<dbReference type="Proteomes" id="UP000295344">
    <property type="component" value="Unassembled WGS sequence"/>
</dbReference>
<proteinExistence type="predicted"/>
<accession>A0A4R7FQ22</accession>
<feature type="transmembrane region" description="Helical" evidence="1">
    <location>
        <begin position="133"/>
        <end position="156"/>
    </location>
</feature>
<keyword evidence="1" id="KW-1133">Transmembrane helix</keyword>
<feature type="transmembrane region" description="Helical" evidence="1">
    <location>
        <begin position="162"/>
        <end position="182"/>
    </location>
</feature>
<gene>
    <name evidence="2" type="ORF">CLV52_0300</name>
</gene>
<dbReference type="EMBL" id="SOAM01000001">
    <property type="protein sequence ID" value="TDS79758.1"/>
    <property type="molecule type" value="Genomic_DNA"/>
</dbReference>
<dbReference type="AlphaFoldDB" id="A0A4R7FQ22"/>
<feature type="transmembrane region" description="Helical" evidence="1">
    <location>
        <begin position="102"/>
        <end position="121"/>
    </location>
</feature>
<evidence type="ECO:0000313" key="3">
    <source>
        <dbReference type="Proteomes" id="UP000295344"/>
    </source>
</evidence>
<feature type="transmembrane region" description="Helical" evidence="1">
    <location>
        <begin position="43"/>
        <end position="65"/>
    </location>
</feature>
<organism evidence="2 3">
    <name type="scientific">Amnibacterium kyonggiense</name>
    <dbReference type="NCBI Taxonomy" id="595671"/>
    <lineage>
        <taxon>Bacteria</taxon>
        <taxon>Bacillati</taxon>
        <taxon>Actinomycetota</taxon>
        <taxon>Actinomycetes</taxon>
        <taxon>Micrococcales</taxon>
        <taxon>Microbacteriaceae</taxon>
        <taxon>Amnibacterium</taxon>
    </lineage>
</organism>
<evidence type="ECO:0000313" key="2">
    <source>
        <dbReference type="EMBL" id="TDS79758.1"/>
    </source>
</evidence>
<dbReference type="RefSeq" id="WP_133764201.1">
    <property type="nucleotide sequence ID" value="NZ_BAAARP010000001.1"/>
</dbReference>
<keyword evidence="1" id="KW-0812">Transmembrane</keyword>
<sequence>MTRPGSAVLAAALLVVVVVLGVAAVLRDPLELPVVAHLGAASVRIAAVQGAAAVLVPPLLVAVAAGLHATGRLDRSAAVWASGAAAPIVLFLVARLNGVLDAMALVLVYASSAGGVLLRSLHRPDGRPAALRWWSVLGVVPWGVVAFTQIGAGLAGTGPGPAVRVLTLVVLAASIAEFVLAYRRRDRPGVATSDLVAAAAPGVLLAALVVALVR</sequence>
<comment type="caution">
    <text evidence="2">The sequence shown here is derived from an EMBL/GenBank/DDBJ whole genome shotgun (WGS) entry which is preliminary data.</text>
</comment>